<dbReference type="AlphaFoldDB" id="A0A8H6I1Y5"/>
<name>A0A8H6I1Y5_9AGAR</name>
<protein>
    <recommendedName>
        <fullName evidence="2">Nephrocystin 3-like N-terminal domain-containing protein</fullName>
    </recommendedName>
</protein>
<dbReference type="Proteomes" id="UP000521943">
    <property type="component" value="Unassembled WGS sequence"/>
</dbReference>
<dbReference type="InterPro" id="IPR056884">
    <property type="entry name" value="NPHP3-like_N"/>
</dbReference>
<dbReference type="SUPFAM" id="SSF52540">
    <property type="entry name" value="P-loop containing nucleoside triphosphate hydrolases"/>
    <property type="match status" value="1"/>
</dbReference>
<evidence type="ECO:0000313" key="4">
    <source>
        <dbReference type="Proteomes" id="UP000521943"/>
    </source>
</evidence>
<keyword evidence="1" id="KW-0677">Repeat</keyword>
<dbReference type="OrthoDB" id="5967843at2759"/>
<evidence type="ECO:0000313" key="3">
    <source>
        <dbReference type="EMBL" id="KAF6756524.1"/>
    </source>
</evidence>
<dbReference type="Gene3D" id="3.40.50.300">
    <property type="entry name" value="P-loop containing nucleotide triphosphate hydrolases"/>
    <property type="match status" value="1"/>
</dbReference>
<dbReference type="Pfam" id="PF24883">
    <property type="entry name" value="NPHP3_N"/>
    <property type="match status" value="1"/>
</dbReference>
<reference evidence="3 4" key="1">
    <citation type="submission" date="2020-07" db="EMBL/GenBank/DDBJ databases">
        <title>Comparative genomics of pyrophilous fungi reveals a link between fire events and developmental genes.</title>
        <authorList>
            <consortium name="DOE Joint Genome Institute"/>
            <person name="Steindorff A.S."/>
            <person name="Carver A."/>
            <person name="Calhoun S."/>
            <person name="Stillman K."/>
            <person name="Liu H."/>
            <person name="Lipzen A."/>
            <person name="Pangilinan J."/>
            <person name="Labutti K."/>
            <person name="Bruns T.D."/>
            <person name="Grigoriev I.V."/>
        </authorList>
    </citation>
    <scope>NUCLEOTIDE SEQUENCE [LARGE SCALE GENOMIC DNA]</scope>
    <source>
        <strain evidence="3 4">CBS 144469</strain>
    </source>
</reference>
<evidence type="ECO:0000256" key="1">
    <source>
        <dbReference type="ARBA" id="ARBA00022737"/>
    </source>
</evidence>
<accession>A0A8H6I1Y5</accession>
<organism evidence="3 4">
    <name type="scientific">Ephemerocybe angulata</name>
    <dbReference type="NCBI Taxonomy" id="980116"/>
    <lineage>
        <taxon>Eukaryota</taxon>
        <taxon>Fungi</taxon>
        <taxon>Dikarya</taxon>
        <taxon>Basidiomycota</taxon>
        <taxon>Agaricomycotina</taxon>
        <taxon>Agaricomycetes</taxon>
        <taxon>Agaricomycetidae</taxon>
        <taxon>Agaricales</taxon>
        <taxon>Agaricineae</taxon>
        <taxon>Psathyrellaceae</taxon>
        <taxon>Ephemerocybe</taxon>
    </lineage>
</organism>
<proteinExistence type="predicted"/>
<sequence length="221" mass="24212">MDLPQPALAPQNSQGGSFFHKAQNFTVGNLNQANIGHDHYIVDQQNNISQQNNVVVTSGNLSLFELLDPIPNASHLRNRKISPPDSNCIPGTRQDVIRKVTSWADASVLRNTNHVMWLYGYVGCGKSAIAQNIAEHYARKKRLGASFFFFRGSGDRSRTMRFAATVANQVAGAIPAASQFIEANARVQMVRLCLVARAKVARKAVAMSSGEVWLTRSTSLT</sequence>
<comment type="caution">
    <text evidence="3">The sequence shown here is derived from an EMBL/GenBank/DDBJ whole genome shotgun (WGS) entry which is preliminary data.</text>
</comment>
<keyword evidence="4" id="KW-1185">Reference proteome</keyword>
<evidence type="ECO:0000259" key="2">
    <source>
        <dbReference type="Pfam" id="PF24883"/>
    </source>
</evidence>
<dbReference type="EMBL" id="JACGCI010000025">
    <property type="protein sequence ID" value="KAF6756524.1"/>
    <property type="molecule type" value="Genomic_DNA"/>
</dbReference>
<dbReference type="InterPro" id="IPR027417">
    <property type="entry name" value="P-loop_NTPase"/>
</dbReference>
<feature type="domain" description="Nephrocystin 3-like N-terminal" evidence="2">
    <location>
        <begin position="100"/>
        <end position="183"/>
    </location>
</feature>
<gene>
    <name evidence="3" type="ORF">DFP72DRAFT_963690</name>
</gene>